<comment type="caution">
    <text evidence="1">The sequence shown here is derived from an EMBL/GenBank/DDBJ whole genome shotgun (WGS) entry which is preliminary data.</text>
</comment>
<dbReference type="EMBL" id="JAYXUD010000020">
    <property type="protein sequence ID" value="MEC6900374.1"/>
    <property type="molecule type" value="Genomic_DNA"/>
</dbReference>
<accession>A0ABU6LLV5</accession>
<keyword evidence="2" id="KW-1185">Reference proteome</keyword>
<evidence type="ECO:0008006" key="3">
    <source>
        <dbReference type="Google" id="ProtNLM"/>
    </source>
</evidence>
<protein>
    <recommendedName>
        <fullName evidence="3">Thiamine pyrophosphate enzyme N-terminal TPP-binding domain-containing protein</fullName>
    </recommendedName>
</protein>
<name>A0ABU6LLV5_9GAMM</name>
<evidence type="ECO:0000313" key="2">
    <source>
        <dbReference type="Proteomes" id="UP001339429"/>
    </source>
</evidence>
<dbReference type="Proteomes" id="UP001339429">
    <property type="component" value="Unassembled WGS sequence"/>
</dbReference>
<reference evidence="1 2" key="1">
    <citation type="submission" date="2024-01" db="EMBL/GenBank/DDBJ databases">
        <title>Active colonisers of the gastrointestinal tract of Atlantic salmon farmed in a warm water region.</title>
        <authorList>
            <person name="Bowman J.P."/>
        </authorList>
    </citation>
    <scope>NUCLEOTIDE SEQUENCE [LARGE SCALE GENOMIC DNA]</scope>
    <source>
        <strain evidence="1 2">S4MW1</strain>
    </source>
</reference>
<sequence>MKSSLTIVEYLIEALKSINLHHVFGVPEDIAYLRLDNPQPFNFCYSVPNESKMLMY</sequence>
<evidence type="ECO:0000313" key="1">
    <source>
        <dbReference type="EMBL" id="MEC6900374.1"/>
    </source>
</evidence>
<proteinExistence type="predicted"/>
<organism evidence="1 2">
    <name type="scientific">Photobacterium piscicola</name>
    <dbReference type="NCBI Taxonomy" id="1378299"/>
    <lineage>
        <taxon>Bacteria</taxon>
        <taxon>Pseudomonadati</taxon>
        <taxon>Pseudomonadota</taxon>
        <taxon>Gammaproteobacteria</taxon>
        <taxon>Vibrionales</taxon>
        <taxon>Vibrionaceae</taxon>
        <taxon>Photobacterium</taxon>
    </lineage>
</organism>
<gene>
    <name evidence="1" type="ORF">VXS00_17140</name>
</gene>
<dbReference type="RefSeq" id="WP_327766617.1">
    <property type="nucleotide sequence ID" value="NZ_JAYXUC010000004.1"/>
</dbReference>